<evidence type="ECO:0000313" key="2">
    <source>
        <dbReference type="EMBL" id="MFB9759067.1"/>
    </source>
</evidence>
<evidence type="ECO:0000259" key="1">
    <source>
        <dbReference type="Pfam" id="PF08244"/>
    </source>
</evidence>
<name>A0ABV5WFB1_9BACI</name>
<gene>
    <name evidence="2" type="ORF">ACFFMS_11440</name>
</gene>
<feature type="domain" description="Glycosyl hydrolase family 32 C-terminal" evidence="1">
    <location>
        <begin position="7"/>
        <end position="46"/>
    </location>
</feature>
<accession>A0ABV5WFB1</accession>
<dbReference type="SUPFAM" id="SSF49899">
    <property type="entry name" value="Concanavalin A-like lectins/glucanases"/>
    <property type="match status" value="1"/>
</dbReference>
<proteinExistence type="predicted"/>
<dbReference type="Proteomes" id="UP001589609">
    <property type="component" value="Unassembled WGS sequence"/>
</dbReference>
<organism evidence="2 3">
    <name type="scientific">Ectobacillus funiculus</name>
    <dbReference type="NCBI Taxonomy" id="137993"/>
    <lineage>
        <taxon>Bacteria</taxon>
        <taxon>Bacillati</taxon>
        <taxon>Bacillota</taxon>
        <taxon>Bacilli</taxon>
        <taxon>Bacillales</taxon>
        <taxon>Bacillaceae</taxon>
        <taxon>Ectobacillus</taxon>
    </lineage>
</organism>
<evidence type="ECO:0000313" key="3">
    <source>
        <dbReference type="Proteomes" id="UP001589609"/>
    </source>
</evidence>
<comment type="caution">
    <text evidence="2">The sequence shown here is derived from an EMBL/GenBank/DDBJ whole genome shotgun (WGS) entry which is preliminary data.</text>
</comment>
<protein>
    <submittedName>
        <fullName evidence="2">GH32 C-terminal domain-containing protein</fullName>
    </submittedName>
</protein>
<reference evidence="2 3" key="1">
    <citation type="submission" date="2024-09" db="EMBL/GenBank/DDBJ databases">
        <authorList>
            <person name="Sun Q."/>
            <person name="Mori K."/>
        </authorList>
    </citation>
    <scope>NUCLEOTIDE SEQUENCE [LARGE SCALE GENOMIC DNA]</scope>
    <source>
        <strain evidence="2 3">JCM 11201</strain>
    </source>
</reference>
<dbReference type="RefSeq" id="WP_379949353.1">
    <property type="nucleotide sequence ID" value="NZ_JBHMAF010000056.1"/>
</dbReference>
<keyword evidence="3" id="KW-1185">Reference proteome</keyword>
<dbReference type="EMBL" id="JBHMAF010000056">
    <property type="protein sequence ID" value="MFB9759067.1"/>
    <property type="molecule type" value="Genomic_DNA"/>
</dbReference>
<dbReference type="Gene3D" id="2.60.120.560">
    <property type="entry name" value="Exo-inulinase, domain 1"/>
    <property type="match status" value="1"/>
</dbReference>
<sequence length="53" mass="5959">MKTILKLFVNDDELAMTSRMYPNPASIGLEVFAEGGTAELLELKAWTLKDIWS</sequence>
<dbReference type="Pfam" id="PF08244">
    <property type="entry name" value="Glyco_hydro_32C"/>
    <property type="match status" value="1"/>
</dbReference>
<dbReference type="InterPro" id="IPR013320">
    <property type="entry name" value="ConA-like_dom_sf"/>
</dbReference>
<dbReference type="InterPro" id="IPR013189">
    <property type="entry name" value="Glyco_hydro_32_C"/>
</dbReference>